<evidence type="ECO:0000313" key="7">
    <source>
        <dbReference type="Proteomes" id="UP001138997"/>
    </source>
</evidence>
<dbReference type="InterPro" id="IPR036388">
    <property type="entry name" value="WH-like_DNA-bd_sf"/>
</dbReference>
<evidence type="ECO:0000256" key="1">
    <source>
        <dbReference type="ARBA" id="ARBA00011046"/>
    </source>
</evidence>
<proteinExistence type="inferred from homology"/>
<dbReference type="Proteomes" id="UP001138997">
    <property type="component" value="Unassembled WGS sequence"/>
</dbReference>
<dbReference type="Gene3D" id="6.10.140.850">
    <property type="match status" value="1"/>
</dbReference>
<evidence type="ECO:0000256" key="5">
    <source>
        <dbReference type="SAM" id="MobiDB-lite"/>
    </source>
</evidence>
<dbReference type="EMBL" id="JAJOMB010000027">
    <property type="protein sequence ID" value="MCD5316185.1"/>
    <property type="molecule type" value="Genomic_DNA"/>
</dbReference>
<keyword evidence="7" id="KW-1185">Reference proteome</keyword>
<dbReference type="GO" id="GO:0003677">
    <property type="term" value="F:DNA binding"/>
    <property type="evidence" value="ECO:0007669"/>
    <property type="project" value="UniProtKB-KW"/>
</dbReference>
<feature type="region of interest" description="Disordered" evidence="5">
    <location>
        <begin position="111"/>
        <end position="130"/>
    </location>
</feature>
<organism evidence="6 7">
    <name type="scientific">Kineosporia babensis</name>
    <dbReference type="NCBI Taxonomy" id="499548"/>
    <lineage>
        <taxon>Bacteria</taxon>
        <taxon>Bacillati</taxon>
        <taxon>Actinomycetota</taxon>
        <taxon>Actinomycetes</taxon>
        <taxon>Kineosporiales</taxon>
        <taxon>Kineosporiaceae</taxon>
        <taxon>Kineosporia</taxon>
    </lineage>
</organism>
<evidence type="ECO:0000313" key="6">
    <source>
        <dbReference type="EMBL" id="MCD5316185.1"/>
    </source>
</evidence>
<dbReference type="AlphaFoldDB" id="A0A9X1NKW5"/>
<dbReference type="Pfam" id="PF03965">
    <property type="entry name" value="Penicillinase_R"/>
    <property type="match status" value="1"/>
</dbReference>
<comment type="caution">
    <text evidence="6">The sequence shown here is derived from an EMBL/GenBank/DDBJ whole genome shotgun (WGS) entry which is preliminary data.</text>
</comment>
<evidence type="ECO:0000256" key="2">
    <source>
        <dbReference type="ARBA" id="ARBA00023015"/>
    </source>
</evidence>
<dbReference type="Gene3D" id="1.10.10.10">
    <property type="entry name" value="Winged helix-like DNA-binding domain superfamily/Winged helix DNA-binding domain"/>
    <property type="match status" value="1"/>
</dbReference>
<evidence type="ECO:0000256" key="3">
    <source>
        <dbReference type="ARBA" id="ARBA00023125"/>
    </source>
</evidence>
<evidence type="ECO:0000256" key="4">
    <source>
        <dbReference type="ARBA" id="ARBA00023163"/>
    </source>
</evidence>
<sequence>MVRRDHLERAVLESLWDHPKGLTAQEVVDLLADRQLALTTVHTVLDRLRAKDMVLRERDGRVYRHRAVQSREELTAQAMLSVLQDSADHRLALSMFVRSVSAADADALRQALDEPQAGSKTSRLGRRRRP</sequence>
<name>A0A9X1NKW5_9ACTN</name>
<gene>
    <name evidence="6" type="ORF">LR394_35345</name>
</gene>
<comment type="similarity">
    <text evidence="1">Belongs to the BlaI transcriptional regulatory family.</text>
</comment>
<dbReference type="InterPro" id="IPR036390">
    <property type="entry name" value="WH_DNA-bd_sf"/>
</dbReference>
<keyword evidence="2" id="KW-0805">Transcription regulation</keyword>
<dbReference type="InterPro" id="IPR005650">
    <property type="entry name" value="BlaI_family"/>
</dbReference>
<keyword evidence="4" id="KW-0804">Transcription</keyword>
<dbReference type="GO" id="GO:0045892">
    <property type="term" value="P:negative regulation of DNA-templated transcription"/>
    <property type="evidence" value="ECO:0007669"/>
    <property type="project" value="InterPro"/>
</dbReference>
<accession>A0A9X1NKW5</accession>
<protein>
    <submittedName>
        <fullName evidence="6">BlaI/MecI/CopY family transcriptional regulator</fullName>
    </submittedName>
</protein>
<dbReference type="RefSeq" id="WP_231449037.1">
    <property type="nucleotide sequence ID" value="NZ_JAJOMB010000027.1"/>
</dbReference>
<keyword evidence="3" id="KW-0238">DNA-binding</keyword>
<dbReference type="SUPFAM" id="SSF46785">
    <property type="entry name" value="Winged helix' DNA-binding domain"/>
    <property type="match status" value="1"/>
</dbReference>
<reference evidence="6" key="1">
    <citation type="submission" date="2021-11" db="EMBL/GenBank/DDBJ databases">
        <title>Streptomyces corallinus and Kineosporia corallina sp. nov., two new coral-derived marine actinobacteria.</title>
        <authorList>
            <person name="Buangrab K."/>
            <person name="Sutthacheep M."/>
            <person name="Yeemin T."/>
            <person name="Harunari E."/>
            <person name="Igarashi Y."/>
            <person name="Sripreechasak P."/>
            <person name="Kanchanasin P."/>
            <person name="Tanasupawat S."/>
            <person name="Phongsopitanun W."/>
        </authorList>
    </citation>
    <scope>NUCLEOTIDE SEQUENCE</scope>
    <source>
        <strain evidence="6">JCM 31032</strain>
    </source>
</reference>